<dbReference type="PANTHER" id="PTHR30487:SF0">
    <property type="entry name" value="PREPILIN LEADER PEPTIDASE_N-METHYLTRANSFERASE-RELATED"/>
    <property type="match status" value="1"/>
</dbReference>
<feature type="transmembrane region" description="Helical" evidence="3">
    <location>
        <begin position="139"/>
        <end position="157"/>
    </location>
</feature>
<keyword evidence="5" id="KW-0808">Transferase</keyword>
<evidence type="ECO:0000313" key="5">
    <source>
        <dbReference type="EMBL" id="SIT20671.1"/>
    </source>
</evidence>
<evidence type="ECO:0000259" key="4">
    <source>
        <dbReference type="Pfam" id="PF01478"/>
    </source>
</evidence>
<evidence type="ECO:0000256" key="2">
    <source>
        <dbReference type="RuleBase" id="RU003793"/>
    </source>
</evidence>
<dbReference type="Gene3D" id="1.20.120.1220">
    <property type="match status" value="1"/>
</dbReference>
<gene>
    <name evidence="5" type="ORF">SAMN05421779_11520</name>
</gene>
<reference evidence="5 6" key="1">
    <citation type="submission" date="2017-01" db="EMBL/GenBank/DDBJ databases">
        <authorList>
            <person name="Mah S.A."/>
            <person name="Swanson W.J."/>
            <person name="Moy G.W."/>
            <person name="Vacquier V.D."/>
        </authorList>
    </citation>
    <scope>NUCLEOTIDE SEQUENCE [LARGE SCALE GENOMIC DNA]</scope>
    <source>
        <strain evidence="5 6">DSM 11589</strain>
    </source>
</reference>
<protein>
    <submittedName>
        <fullName evidence="5">Leader peptidase (Prepilin peptidase) / N-methyltransferase</fullName>
    </submittedName>
</protein>
<feature type="transmembrane region" description="Helical" evidence="3">
    <location>
        <begin position="177"/>
        <end position="201"/>
    </location>
</feature>
<organism evidence="5 6">
    <name type="scientific">Insolitispirillum peregrinum</name>
    <dbReference type="NCBI Taxonomy" id="80876"/>
    <lineage>
        <taxon>Bacteria</taxon>
        <taxon>Pseudomonadati</taxon>
        <taxon>Pseudomonadota</taxon>
        <taxon>Alphaproteobacteria</taxon>
        <taxon>Rhodospirillales</taxon>
        <taxon>Novispirillaceae</taxon>
        <taxon>Insolitispirillum</taxon>
    </lineage>
</organism>
<feature type="transmembrane region" description="Helical" evidence="3">
    <location>
        <begin position="59"/>
        <end position="77"/>
    </location>
</feature>
<proteinExistence type="inferred from homology"/>
<dbReference type="InterPro" id="IPR000045">
    <property type="entry name" value="Prepilin_IV_endopep_pep"/>
</dbReference>
<feature type="transmembrane region" description="Helical" evidence="3">
    <location>
        <begin position="113"/>
        <end position="132"/>
    </location>
</feature>
<dbReference type="PRINTS" id="PR00864">
    <property type="entry name" value="PREPILNPTASE"/>
</dbReference>
<accession>A0A1N7QCS4</accession>
<feature type="domain" description="Prepilin type IV endopeptidase peptidase" evidence="4">
    <location>
        <begin position="90"/>
        <end position="197"/>
    </location>
</feature>
<dbReference type="Pfam" id="PF01478">
    <property type="entry name" value="Peptidase_A24"/>
    <property type="match status" value="1"/>
</dbReference>
<dbReference type="EMBL" id="FTOA01000015">
    <property type="protein sequence ID" value="SIT20671.1"/>
    <property type="molecule type" value="Genomic_DNA"/>
</dbReference>
<dbReference type="STRING" id="80876.SAMN05421779_11520"/>
<evidence type="ECO:0000256" key="1">
    <source>
        <dbReference type="ARBA" id="ARBA00005801"/>
    </source>
</evidence>
<sequence>MSGLAGLMSPLFLLLACLAGGGLAGWGVARVSLWLPAAMESAWRDDDASDPAVAVPPRLFHGLTALVCALAFGALGLRLGVSGALPAVMVATVALMTLAIIDWNHHLLPDVIVYPLLALGLLVNALGVLIPLQDAMTGAVVGYGSLWIVSRAYRLVFKVTGMGDGDLKLFAALGAWLGWQALLPLALAAAVMAVACSLGCRFLRGDRRTADSLLPYGSYLAVAGWILLAGGGLEQ</sequence>
<dbReference type="GO" id="GO:0006465">
    <property type="term" value="P:signal peptide processing"/>
    <property type="evidence" value="ECO:0007669"/>
    <property type="project" value="TreeGrafter"/>
</dbReference>
<keyword evidence="6" id="KW-1185">Reference proteome</keyword>
<keyword evidence="5" id="KW-0489">Methyltransferase</keyword>
<dbReference type="GO" id="GO:0032259">
    <property type="term" value="P:methylation"/>
    <property type="evidence" value="ECO:0007669"/>
    <property type="project" value="UniProtKB-KW"/>
</dbReference>
<dbReference type="PANTHER" id="PTHR30487">
    <property type="entry name" value="TYPE 4 PREPILIN-LIKE PROTEINS LEADER PEPTIDE-PROCESSING ENZYME"/>
    <property type="match status" value="1"/>
</dbReference>
<dbReference type="GO" id="GO:0008168">
    <property type="term" value="F:methyltransferase activity"/>
    <property type="evidence" value="ECO:0007669"/>
    <property type="project" value="UniProtKB-KW"/>
</dbReference>
<feature type="transmembrane region" description="Helical" evidence="3">
    <location>
        <begin position="84"/>
        <end position="101"/>
    </location>
</feature>
<dbReference type="GO" id="GO:0005886">
    <property type="term" value="C:plasma membrane"/>
    <property type="evidence" value="ECO:0007669"/>
    <property type="project" value="TreeGrafter"/>
</dbReference>
<evidence type="ECO:0000313" key="6">
    <source>
        <dbReference type="Proteomes" id="UP000185678"/>
    </source>
</evidence>
<dbReference type="OrthoDB" id="9789291at2"/>
<comment type="similarity">
    <text evidence="1 2">Belongs to the peptidase A24 family.</text>
</comment>
<dbReference type="RefSeq" id="WP_076402207.1">
    <property type="nucleotide sequence ID" value="NZ_FTOA01000015.1"/>
</dbReference>
<keyword evidence="3" id="KW-0812">Transmembrane</keyword>
<keyword evidence="3" id="KW-0472">Membrane</keyword>
<evidence type="ECO:0000256" key="3">
    <source>
        <dbReference type="SAM" id="Phobius"/>
    </source>
</evidence>
<dbReference type="InterPro" id="IPR014032">
    <property type="entry name" value="Peptidase_A24A_bac"/>
</dbReference>
<dbReference type="GO" id="GO:0004190">
    <property type="term" value="F:aspartic-type endopeptidase activity"/>
    <property type="evidence" value="ECO:0007669"/>
    <property type="project" value="InterPro"/>
</dbReference>
<dbReference type="InterPro" id="IPR050882">
    <property type="entry name" value="Prepilin_peptidase/N-MTase"/>
</dbReference>
<keyword evidence="3" id="KW-1133">Transmembrane helix</keyword>
<dbReference type="Proteomes" id="UP000185678">
    <property type="component" value="Unassembled WGS sequence"/>
</dbReference>
<name>A0A1N7QCS4_9PROT</name>
<feature type="transmembrane region" description="Helical" evidence="3">
    <location>
        <begin position="213"/>
        <end position="233"/>
    </location>
</feature>
<dbReference type="AlphaFoldDB" id="A0A1N7QCS4"/>